<sequence length="296" mass="33953">MSAGASAVDRLRAHILYAARHRRRLNLADPRRFTEWVQWRKLFDHDPRQPRLQDKVAVKVHVAELLGPDWITPTLWHGTDLPDRPLWQPPFVLKARHGCNQNRYVRDVAADWSEIRRAAARWMRHGYGGWLGEWLYRDIPRGLLVEPFVGEDRRLPIDYKIYVFGGYPAAVQVHRNRETKHSWALFTPDWRRLAAPDGLPEPAPPRSLTRMIAAAALLGEGFDFIRADFYEVAGAPRFGEISFYPGSGLDPFRPDAIDLWLGKLWRAAREGRGAGASAADDWLDRAARRADPLDQT</sequence>
<keyword evidence="2" id="KW-1185">Reference proteome</keyword>
<dbReference type="RefSeq" id="WP_079637645.1">
    <property type="nucleotide sequence ID" value="NZ_FUYP01000005.1"/>
</dbReference>
<dbReference type="Proteomes" id="UP000190044">
    <property type="component" value="Unassembled WGS sequence"/>
</dbReference>
<dbReference type="InterPro" id="IPR029465">
    <property type="entry name" value="ATPgrasp_TupA"/>
</dbReference>
<dbReference type="EMBL" id="FUYP01000005">
    <property type="protein sequence ID" value="SKB40509.1"/>
    <property type="molecule type" value="Genomic_DNA"/>
</dbReference>
<evidence type="ECO:0000313" key="2">
    <source>
        <dbReference type="Proteomes" id="UP000190044"/>
    </source>
</evidence>
<dbReference type="OrthoDB" id="9791827at2"/>
<evidence type="ECO:0000313" key="1">
    <source>
        <dbReference type="EMBL" id="SKB40509.1"/>
    </source>
</evidence>
<name>A0A1T5B0A4_9SPHN</name>
<dbReference type="AlphaFoldDB" id="A0A1T5B0A4"/>
<organism evidence="1 2">
    <name type="scientific">Sphingopyxis flava</name>
    <dbReference type="NCBI Taxonomy" id="1507287"/>
    <lineage>
        <taxon>Bacteria</taxon>
        <taxon>Pseudomonadati</taxon>
        <taxon>Pseudomonadota</taxon>
        <taxon>Alphaproteobacteria</taxon>
        <taxon>Sphingomonadales</taxon>
        <taxon>Sphingomonadaceae</taxon>
        <taxon>Sphingopyxis</taxon>
    </lineage>
</organism>
<protein>
    <submittedName>
        <fullName evidence="1">TupA-like ATPgrasp</fullName>
    </submittedName>
</protein>
<accession>A0A1T5B0A4</accession>
<reference evidence="2" key="1">
    <citation type="submission" date="2017-02" db="EMBL/GenBank/DDBJ databases">
        <authorList>
            <person name="Varghese N."/>
            <person name="Submissions S."/>
        </authorList>
    </citation>
    <scope>NUCLEOTIDE SEQUENCE [LARGE SCALE GENOMIC DNA]</scope>
    <source>
        <strain evidence="2">R11H</strain>
    </source>
</reference>
<proteinExistence type="predicted"/>
<dbReference type="Pfam" id="PF14305">
    <property type="entry name" value="ATPgrasp_TupA"/>
    <property type="match status" value="1"/>
</dbReference>
<gene>
    <name evidence="1" type="ORF">SAMN06295937_100533</name>
</gene>